<dbReference type="InterPro" id="IPR020594">
    <property type="entry name" value="Ribosomal_bL9_bac/chp"/>
</dbReference>
<name>A0A6G0XWF7_9STRA</name>
<dbReference type="SUPFAM" id="SSF55653">
    <property type="entry name" value="Ribosomal protein L9 C-domain"/>
    <property type="match status" value="1"/>
</dbReference>
<dbReference type="PROSITE" id="PS00651">
    <property type="entry name" value="RIBOSOMAL_L9"/>
    <property type="match status" value="1"/>
</dbReference>
<feature type="domain" description="Ribosomal protein L9" evidence="7">
    <location>
        <begin position="34"/>
        <end position="61"/>
    </location>
</feature>
<dbReference type="InterPro" id="IPR036791">
    <property type="entry name" value="Ribosomal_bL9_C_sf"/>
</dbReference>
<dbReference type="EMBL" id="VJMJ01000009">
    <property type="protein sequence ID" value="KAF0744725.1"/>
    <property type="molecule type" value="Genomic_DNA"/>
</dbReference>
<dbReference type="Proteomes" id="UP000481153">
    <property type="component" value="Unassembled WGS sequence"/>
</dbReference>
<dbReference type="GO" id="GO:0005840">
    <property type="term" value="C:ribosome"/>
    <property type="evidence" value="ECO:0007669"/>
    <property type="project" value="UniProtKB-KW"/>
</dbReference>
<evidence type="ECO:0000313" key="9">
    <source>
        <dbReference type="Proteomes" id="UP000481153"/>
    </source>
</evidence>
<dbReference type="NCBIfam" id="TIGR00158">
    <property type="entry name" value="L9"/>
    <property type="match status" value="1"/>
</dbReference>
<dbReference type="Pfam" id="PF03948">
    <property type="entry name" value="Ribosomal_L9_C"/>
    <property type="match status" value="1"/>
</dbReference>
<keyword evidence="5" id="KW-0687">Ribonucleoprotein</keyword>
<evidence type="ECO:0000259" key="7">
    <source>
        <dbReference type="PROSITE" id="PS00651"/>
    </source>
</evidence>
<evidence type="ECO:0000256" key="5">
    <source>
        <dbReference type="ARBA" id="ARBA00023274"/>
    </source>
</evidence>
<dbReference type="GO" id="GO:0006412">
    <property type="term" value="P:translation"/>
    <property type="evidence" value="ECO:0007669"/>
    <property type="project" value="InterPro"/>
</dbReference>
<dbReference type="Pfam" id="PF01281">
    <property type="entry name" value="Ribosomal_L9_N"/>
    <property type="match status" value="1"/>
</dbReference>
<sequence length="247" mass="27307">MFARSVKLAPRAALARGFAHRVEMVLKEDVPKLGFRGDVVSVKAGYARNFLYPEKKAVYATKTNLATYKVDKQEEEGVDSERERIREQIIKRLTSVTVKFKRHCDTPKPNTKSSVTAQNIVDKLEKQHGIKVGVARVVLPDPIKMLGNHNIKIRVDDYIEDEFEAAQAKVAAGAATESTPEKPAAKPDAPVNFSAQTVLQQFATDRFNTLQAGAAADAKEAPEAVVEDPSTASLRRVVTLKILIERR</sequence>
<keyword evidence="3" id="KW-0694">RNA-binding</keyword>
<dbReference type="InterPro" id="IPR000244">
    <property type="entry name" value="Ribosomal_bL9"/>
</dbReference>
<dbReference type="Gene3D" id="3.40.5.10">
    <property type="entry name" value="Ribosomal protein L9, N-terminal domain"/>
    <property type="match status" value="1"/>
</dbReference>
<dbReference type="InterPro" id="IPR009027">
    <property type="entry name" value="Ribosomal_bL9/RNase_H1_N"/>
</dbReference>
<proteinExistence type="inferred from homology"/>
<dbReference type="InterPro" id="IPR020069">
    <property type="entry name" value="Ribosomal_bL9_C"/>
</dbReference>
<dbReference type="GO" id="GO:1990904">
    <property type="term" value="C:ribonucleoprotein complex"/>
    <property type="evidence" value="ECO:0007669"/>
    <property type="project" value="UniProtKB-KW"/>
</dbReference>
<evidence type="ECO:0000256" key="2">
    <source>
        <dbReference type="ARBA" id="ARBA00022730"/>
    </source>
</evidence>
<dbReference type="Gene3D" id="3.10.430.100">
    <property type="entry name" value="Ribosomal protein L9, C-terminal domain"/>
    <property type="match status" value="1"/>
</dbReference>
<keyword evidence="9" id="KW-1185">Reference proteome</keyword>
<dbReference type="HAMAP" id="MF_00503">
    <property type="entry name" value="Ribosomal_bL9"/>
    <property type="match status" value="1"/>
</dbReference>
<dbReference type="InterPro" id="IPR036935">
    <property type="entry name" value="Ribosomal_bL9_N_sf"/>
</dbReference>
<protein>
    <recommendedName>
        <fullName evidence="6">50S ribosomal protein L9, chloroplastic</fullName>
    </recommendedName>
</protein>
<dbReference type="VEuPathDB" id="FungiDB:AeMF1_011288"/>
<keyword evidence="4" id="KW-0689">Ribosomal protein</keyword>
<evidence type="ECO:0000256" key="6">
    <source>
        <dbReference type="ARBA" id="ARBA00035427"/>
    </source>
</evidence>
<dbReference type="GO" id="GO:0003735">
    <property type="term" value="F:structural constituent of ribosome"/>
    <property type="evidence" value="ECO:0007669"/>
    <property type="project" value="InterPro"/>
</dbReference>
<dbReference type="SUPFAM" id="SSF55658">
    <property type="entry name" value="L9 N-domain-like"/>
    <property type="match status" value="1"/>
</dbReference>
<dbReference type="GO" id="GO:0019843">
    <property type="term" value="F:rRNA binding"/>
    <property type="evidence" value="ECO:0007669"/>
    <property type="project" value="UniProtKB-KW"/>
</dbReference>
<evidence type="ECO:0000313" key="8">
    <source>
        <dbReference type="EMBL" id="KAF0744725.1"/>
    </source>
</evidence>
<organism evidence="8 9">
    <name type="scientific">Aphanomyces euteiches</name>
    <dbReference type="NCBI Taxonomy" id="100861"/>
    <lineage>
        <taxon>Eukaryota</taxon>
        <taxon>Sar</taxon>
        <taxon>Stramenopiles</taxon>
        <taxon>Oomycota</taxon>
        <taxon>Saprolegniomycetes</taxon>
        <taxon>Saprolegniales</taxon>
        <taxon>Verrucalvaceae</taxon>
        <taxon>Aphanomyces</taxon>
    </lineage>
</organism>
<accession>A0A6G0XWF7</accession>
<reference evidence="8 9" key="1">
    <citation type="submission" date="2019-07" db="EMBL/GenBank/DDBJ databases">
        <title>Genomics analysis of Aphanomyces spp. identifies a new class of oomycete effector associated with host adaptation.</title>
        <authorList>
            <person name="Gaulin E."/>
        </authorList>
    </citation>
    <scope>NUCLEOTIDE SEQUENCE [LARGE SCALE GENOMIC DNA]</scope>
    <source>
        <strain evidence="8 9">ATCC 201684</strain>
    </source>
</reference>
<dbReference type="InterPro" id="IPR020070">
    <property type="entry name" value="Ribosomal_bL9_N"/>
</dbReference>
<dbReference type="PANTHER" id="PTHR21368">
    <property type="entry name" value="50S RIBOSOMAL PROTEIN L9"/>
    <property type="match status" value="1"/>
</dbReference>
<evidence type="ECO:0000256" key="1">
    <source>
        <dbReference type="ARBA" id="ARBA00010605"/>
    </source>
</evidence>
<comment type="caution">
    <text evidence="8">The sequence shown here is derived from an EMBL/GenBank/DDBJ whole genome shotgun (WGS) entry which is preliminary data.</text>
</comment>
<gene>
    <name evidence="8" type="ORF">Ae201684_001182</name>
</gene>
<evidence type="ECO:0000256" key="4">
    <source>
        <dbReference type="ARBA" id="ARBA00022980"/>
    </source>
</evidence>
<evidence type="ECO:0000256" key="3">
    <source>
        <dbReference type="ARBA" id="ARBA00022884"/>
    </source>
</evidence>
<keyword evidence="2" id="KW-0699">rRNA-binding</keyword>
<dbReference type="AlphaFoldDB" id="A0A6G0XWF7"/>
<comment type="similarity">
    <text evidence="1">Belongs to the bacterial ribosomal protein bL9 family.</text>
</comment>